<dbReference type="Gene3D" id="3.30.70.3450">
    <property type="match status" value="1"/>
</dbReference>
<feature type="binding site" evidence="10">
    <location>
        <position position="452"/>
    </location>
    <ligand>
        <name>substrate</name>
    </ligand>
</feature>
<dbReference type="EMBL" id="GITU01000579">
    <property type="protein sequence ID" value="MBC1169282.1"/>
    <property type="molecule type" value="Transcribed_RNA"/>
</dbReference>
<evidence type="ECO:0000256" key="5">
    <source>
        <dbReference type="ARBA" id="ARBA00012385"/>
    </source>
</evidence>
<evidence type="ECO:0000256" key="11">
    <source>
        <dbReference type="PIRSR" id="PIRSR625650-3"/>
    </source>
</evidence>
<keyword evidence="13" id="KW-0808">Transferase</keyword>
<dbReference type="OrthoDB" id="7786253at2759"/>
<dbReference type="Gene3D" id="3.30.43.10">
    <property type="entry name" value="Uridine Diphospho-n-acetylenolpyruvylglucosamine Reductase, domain 2"/>
    <property type="match status" value="1"/>
</dbReference>
<comment type="subunit">
    <text evidence="4 13">Homodimer.</text>
</comment>
<feature type="binding site" evidence="11">
    <location>
        <begin position="172"/>
        <end position="178"/>
    </location>
    <ligand>
        <name>FAD</name>
        <dbReference type="ChEBI" id="CHEBI:57692"/>
    </ligand>
</feature>
<comment type="catalytic activity">
    <reaction evidence="13">
        <text>a long chain fatty alcohol + a 1-acylglycerone 3-phosphate = a 1-O-alkylglycerone 3-phosphate + a long-chain fatty acid + H(+)</text>
        <dbReference type="Rhea" id="RHEA:36171"/>
        <dbReference type="ChEBI" id="CHEBI:15378"/>
        <dbReference type="ChEBI" id="CHEBI:17135"/>
        <dbReference type="ChEBI" id="CHEBI:57534"/>
        <dbReference type="ChEBI" id="CHEBI:57560"/>
        <dbReference type="ChEBI" id="CHEBI:73315"/>
        <dbReference type="EC" id="2.5.1.26"/>
    </reaction>
</comment>
<feature type="binding site" evidence="11">
    <location>
        <begin position="254"/>
        <end position="257"/>
    </location>
    <ligand>
        <name>FAD</name>
        <dbReference type="ChEBI" id="CHEBI:57692"/>
    </ligand>
</feature>
<dbReference type="SUPFAM" id="SSF56176">
    <property type="entry name" value="FAD-binding/transporter-associated domain-like"/>
    <property type="match status" value="1"/>
</dbReference>
<evidence type="ECO:0000256" key="9">
    <source>
        <dbReference type="PIRSR" id="PIRSR625650-1"/>
    </source>
</evidence>
<comment type="subcellular location">
    <subcellularLocation>
        <location evidence="1 13">Peroxisome</location>
    </subcellularLocation>
</comment>
<dbReference type="RefSeq" id="XP_055677468.1">
    <property type="nucleotide sequence ID" value="XM_055821493.1"/>
</dbReference>
<dbReference type="Pfam" id="PF02913">
    <property type="entry name" value="FAD-oxidase_C"/>
    <property type="match status" value="1"/>
</dbReference>
<evidence type="ECO:0000313" key="16">
    <source>
        <dbReference type="EnsemblMetazoa" id="LLOJ000539-PA"/>
    </source>
</evidence>
<dbReference type="InterPro" id="IPR016166">
    <property type="entry name" value="FAD-bd_PCMH"/>
</dbReference>
<reference evidence="17" key="1">
    <citation type="submission" date="2012-05" db="EMBL/GenBank/DDBJ databases">
        <title>Whole Genome Assembly of Lutzomyia longipalpis.</title>
        <authorList>
            <person name="Richards S."/>
            <person name="Qu C."/>
            <person name="Dillon R."/>
            <person name="Worley K."/>
            <person name="Scherer S."/>
            <person name="Batterton M."/>
            <person name="Taylor A."/>
            <person name="Hawes A."/>
            <person name="Hernandez B."/>
            <person name="Kovar C."/>
            <person name="Mandapat C."/>
            <person name="Pham C."/>
            <person name="Qu C."/>
            <person name="Jing C."/>
            <person name="Bess C."/>
            <person name="Bandaranaike D."/>
            <person name="Ngo D."/>
            <person name="Ongeri F."/>
            <person name="Arias F."/>
            <person name="Lara F."/>
            <person name="Weissenberger G."/>
            <person name="Kamau G."/>
            <person name="Han H."/>
            <person name="Shen H."/>
            <person name="Dinh H."/>
            <person name="Khalil I."/>
            <person name="Jones J."/>
            <person name="Shafer J."/>
            <person name="Jayaseelan J."/>
            <person name="Quiroz J."/>
            <person name="Blankenburg K."/>
            <person name="Nguyen L."/>
            <person name="Jackson L."/>
            <person name="Francisco L."/>
            <person name="Tang L.-Y."/>
            <person name="Pu L.-L."/>
            <person name="Perales L."/>
            <person name="Lorensuhewa L."/>
            <person name="Munidasa M."/>
            <person name="Coyle M."/>
            <person name="Taylor M."/>
            <person name="Puazo M."/>
            <person name="Firestine M."/>
            <person name="Scheel M."/>
            <person name="Javaid M."/>
            <person name="Wang M."/>
            <person name="Li M."/>
            <person name="Tabassum N."/>
            <person name="Saada N."/>
            <person name="Osuji N."/>
            <person name="Aqrawi P."/>
            <person name="Fu Q."/>
            <person name="Thornton R."/>
            <person name="Raj R."/>
            <person name="Goodspeed R."/>
            <person name="Mata R."/>
            <person name="Najjar R."/>
            <person name="Gubbala S."/>
            <person name="Lee S."/>
            <person name="Denson S."/>
            <person name="Patil S."/>
            <person name="Macmil S."/>
            <person name="Qi S."/>
            <person name="Matskevitch T."/>
            <person name="Palculict T."/>
            <person name="Mathew T."/>
            <person name="Vee V."/>
            <person name="Velamala V."/>
            <person name="Korchina V."/>
            <person name="Cai W."/>
            <person name="Liu W."/>
            <person name="Dai W."/>
            <person name="Zou X."/>
            <person name="Zhu Y."/>
            <person name="Zhang Y."/>
            <person name="Wu Y.-Q."/>
            <person name="Xin Y."/>
            <person name="Nazarath L."/>
            <person name="Kovar C."/>
            <person name="Han Y."/>
            <person name="Muzny D."/>
            <person name="Gibbs R."/>
        </authorList>
    </citation>
    <scope>NUCLEOTIDE SEQUENCE [LARGE SCALE GENOMIC DNA]</scope>
    <source>
        <strain evidence="17">Jacobina</strain>
    </source>
</reference>
<feature type="active site" description="Proton donor/acceptor" evidence="9">
    <location>
        <position position="514"/>
    </location>
</feature>
<feature type="binding site" evidence="11">
    <location>
        <begin position="306"/>
        <end position="312"/>
    </location>
    <ligand>
        <name>FAD</name>
        <dbReference type="ChEBI" id="CHEBI:57692"/>
    </ligand>
</feature>
<dbReference type="EC" id="2.5.1.26" evidence="5 13"/>
<dbReference type="AlphaFoldDB" id="A0A1B0C9B7"/>
<dbReference type="GO" id="GO:0071949">
    <property type="term" value="F:FAD binding"/>
    <property type="evidence" value="ECO:0007669"/>
    <property type="project" value="InterPro"/>
</dbReference>
<dbReference type="VEuPathDB" id="VectorBase:LLOJ000539"/>
<dbReference type="GO" id="GO:0005777">
    <property type="term" value="C:peroxisome"/>
    <property type="evidence" value="ECO:0007669"/>
    <property type="project" value="UniProtKB-SubCell"/>
</dbReference>
<dbReference type="Gene3D" id="3.30.160.650">
    <property type="match status" value="1"/>
</dbReference>
<sequence>MQQRSEKSGTRDEMAAKKIESVVPKQKHELLKWNGWGYNDSKFYLNSDKIIAFSGLRYPIGEQDLPNFTKWVLKKFHVDLDNPQRSQDIPQNLPESRVSEEFLENLKNLQIDFSTNGLDRLIRSHGQTLYDIHTLRTGSFERIPDAVVWPTSHEAVVDLVELANNLNVVLIPYGGGTSVSGAITCPQDEQRPIAAVDMCQMNRMLWLDRENLVVCFEAGIVGQDLERELRKLGLTVGHEPDSYEFSTLGGWVATRASGMKKNVYGNIEDLVVRVKMVTSRGVLERSISAPRVSCGPDFNHIIMGSEGTLGIVTEVLLKVRPLPPVKRYGSLVFPDFASGVRFMREVAKRRCQPASIRLIDNEQFQFGQALKPEGSFLSGFVEKLKKAYLFGWKGFDIEKICVTTLLFEGHANDVNTQEKLINEIAKKFGGIPAGAQNGERGYVLTFVIAYIRDLGLDFNVVAESFETSVPWDRCEALCENVKERVRQECAALRISNYLISCRVTQTYDAGACVYFYFGFNTFGMADPAHVYEEIESKARDEILSSGGTISHHHGVGKLRKKWYPQSISSVGLSLYNATKKELDPKNIFAVGNLSDKTLAKL</sequence>
<dbReference type="SUPFAM" id="SSF55103">
    <property type="entry name" value="FAD-linked oxidases, C-terminal domain"/>
    <property type="match status" value="1"/>
</dbReference>
<evidence type="ECO:0000256" key="10">
    <source>
        <dbReference type="PIRSR" id="PIRSR625650-2"/>
    </source>
</evidence>
<evidence type="ECO:0000256" key="13">
    <source>
        <dbReference type="RuleBase" id="RU363113"/>
    </source>
</evidence>
<evidence type="ECO:0000256" key="2">
    <source>
        <dbReference type="ARBA" id="ARBA00004670"/>
    </source>
</evidence>
<reference evidence="15" key="2">
    <citation type="journal article" date="2020" name="BMC">
        <title>Leishmania infection induces a limited differential gene expression in the sand fly midgut.</title>
        <authorList>
            <person name="Coutinho-Abreu I.V."/>
            <person name="Serafim T.D."/>
            <person name="Meneses C."/>
            <person name="Kamhawi S."/>
            <person name="Oliveira F."/>
            <person name="Valenzuela J.G."/>
        </authorList>
    </citation>
    <scope>NUCLEOTIDE SEQUENCE</scope>
    <source>
        <strain evidence="15">Jacobina</strain>
        <tissue evidence="15">Midgut</tissue>
    </source>
</reference>
<dbReference type="PANTHER" id="PTHR46568">
    <property type="entry name" value="ALKYLDIHYDROXYACETONEPHOSPHATE SYNTHASE, PEROXISOMAL"/>
    <property type="match status" value="1"/>
</dbReference>
<dbReference type="InterPro" id="IPR025650">
    <property type="entry name" value="Alkyl-DHAP_Synthase"/>
</dbReference>
<comment type="cofactor">
    <cofactor evidence="11 13">
        <name>FAD</name>
        <dbReference type="ChEBI" id="CHEBI:57692"/>
    </cofactor>
</comment>
<accession>A0A1B0C9B7</accession>
<dbReference type="CTD" id="8540"/>
<evidence type="ECO:0000256" key="6">
    <source>
        <dbReference type="ARBA" id="ARBA00022630"/>
    </source>
</evidence>
<keyword evidence="17" id="KW-1185">Reference proteome</keyword>
<keyword evidence="13" id="KW-0443">Lipid metabolism</keyword>
<comment type="pathway">
    <text evidence="2 13">Glycerolipid metabolism; ether lipid biosynthesis.</text>
</comment>
<dbReference type="EnsemblMetazoa" id="LLOJ000539-RA">
    <property type="protein sequence ID" value="LLOJ000539-PA"/>
    <property type="gene ID" value="LLOJ000539"/>
</dbReference>
<evidence type="ECO:0000313" key="17">
    <source>
        <dbReference type="Proteomes" id="UP000092461"/>
    </source>
</evidence>
<evidence type="ECO:0000256" key="12">
    <source>
        <dbReference type="PIRSR" id="PIRSR625650-4"/>
    </source>
</evidence>
<dbReference type="Gene3D" id="3.30.465.10">
    <property type="match status" value="1"/>
</dbReference>
<keyword evidence="13" id="KW-0444">Lipid biosynthesis</keyword>
<keyword evidence="6 13" id="KW-0285">Flavoprotein</keyword>
<dbReference type="Gene3D" id="1.10.45.10">
    <property type="entry name" value="Vanillyl-alcohol Oxidase, Chain A, domain 4"/>
    <property type="match status" value="1"/>
</dbReference>
<feature type="binding site" evidence="11">
    <location>
        <begin position="241"/>
        <end position="247"/>
    </location>
    <ligand>
        <name>FAD</name>
        <dbReference type="ChEBI" id="CHEBI:57692"/>
    </ligand>
</feature>
<dbReference type="GeneID" id="129786450"/>
<dbReference type="GO" id="GO:0008611">
    <property type="term" value="P:ether lipid biosynthetic process"/>
    <property type="evidence" value="ECO:0007669"/>
    <property type="project" value="UniProtKB-UniPathway"/>
</dbReference>
<dbReference type="GO" id="GO:0008609">
    <property type="term" value="F:alkylglycerone-phosphate synthase activity"/>
    <property type="evidence" value="ECO:0007669"/>
    <property type="project" value="UniProtKB-EC"/>
</dbReference>
<dbReference type="InterPro" id="IPR016164">
    <property type="entry name" value="FAD-linked_Oxase-like_C"/>
</dbReference>
<dbReference type="InterPro" id="IPR016171">
    <property type="entry name" value="Vanillyl_alc_oxidase_C-sub2"/>
</dbReference>
<dbReference type="InterPro" id="IPR006094">
    <property type="entry name" value="Oxid_FAD_bind_N"/>
</dbReference>
<evidence type="ECO:0000313" key="15">
    <source>
        <dbReference type="EMBL" id="MBC1169282.1"/>
    </source>
</evidence>
<dbReference type="Proteomes" id="UP000092461">
    <property type="component" value="Unassembled WGS sequence"/>
</dbReference>
<dbReference type="InterPro" id="IPR004113">
    <property type="entry name" value="FAD-bd_oxidored_4_C"/>
</dbReference>
<dbReference type="InterPro" id="IPR016167">
    <property type="entry name" value="FAD-bd_PCMH_sub1"/>
</dbReference>
<evidence type="ECO:0000256" key="3">
    <source>
        <dbReference type="ARBA" id="ARBA00008000"/>
    </source>
</evidence>
<dbReference type="VEuPathDB" id="VectorBase:LLONM1_004647"/>
<dbReference type="Gene3D" id="3.30.300.330">
    <property type="match status" value="1"/>
</dbReference>
<keyword evidence="7 11" id="KW-0274">FAD</keyword>
<evidence type="ECO:0000256" key="4">
    <source>
        <dbReference type="ARBA" id="ARBA00011738"/>
    </source>
</evidence>
<feature type="site" description="Important for enzyme activity" evidence="12">
    <location>
        <position position="357"/>
    </location>
</feature>
<evidence type="ECO:0000256" key="8">
    <source>
        <dbReference type="ARBA" id="ARBA00023140"/>
    </source>
</evidence>
<keyword evidence="8 13" id="KW-0576">Peroxisome</keyword>
<dbReference type="InterPro" id="IPR016169">
    <property type="entry name" value="FAD-bd_PCMH_sub2"/>
</dbReference>
<dbReference type="InterPro" id="IPR036318">
    <property type="entry name" value="FAD-bd_PCMH-like_sf"/>
</dbReference>
<evidence type="ECO:0000256" key="7">
    <source>
        <dbReference type="ARBA" id="ARBA00022827"/>
    </source>
</evidence>
<comment type="function">
    <text evidence="13">Catalyzes the exchange of an acyl for a long-chain alkyl group and the formation of the ether bond in the biosynthesis of ether phospholipids.</text>
</comment>
<dbReference type="PANTHER" id="PTHR46568:SF1">
    <property type="entry name" value="ALKYLDIHYDROXYACETONEPHOSPHATE SYNTHASE, PEROXISOMAL"/>
    <property type="match status" value="1"/>
</dbReference>
<dbReference type="KEGG" id="lll:129786450"/>
<evidence type="ECO:0000259" key="14">
    <source>
        <dbReference type="PROSITE" id="PS51387"/>
    </source>
</evidence>
<dbReference type="PROSITE" id="PS51387">
    <property type="entry name" value="FAD_PCMH"/>
    <property type="match status" value="1"/>
</dbReference>
<protein>
    <recommendedName>
        <fullName evidence="5 13">Alkylglycerone-phosphate synthase</fullName>
        <shortName evidence="13">Alkyl-DHAP synthase</shortName>
        <ecNumber evidence="5 13">2.5.1.26</ecNumber>
    </recommendedName>
</protein>
<comment type="similarity">
    <text evidence="3 13">Belongs to the FAD-binding oxidoreductase/transferase type 4 family.</text>
</comment>
<name>A0A1B0C9B7_LUTLO</name>
<feature type="domain" description="FAD-binding PCMH-type" evidence="14">
    <location>
        <begin position="140"/>
        <end position="322"/>
    </location>
</feature>
<evidence type="ECO:0000256" key="1">
    <source>
        <dbReference type="ARBA" id="ARBA00004275"/>
    </source>
</evidence>
<reference evidence="16" key="3">
    <citation type="submission" date="2020-05" db="UniProtKB">
        <authorList>
            <consortium name="EnsemblMetazoa"/>
        </authorList>
    </citation>
    <scope>IDENTIFICATION</scope>
    <source>
        <strain evidence="16">Jacobina</strain>
    </source>
</reference>
<dbReference type="UniPathway" id="UPA00781"/>
<proteinExistence type="inferred from homology"/>
<organism evidence="16 17">
    <name type="scientific">Lutzomyia longipalpis</name>
    <name type="common">Sand fly</name>
    <dbReference type="NCBI Taxonomy" id="7200"/>
    <lineage>
        <taxon>Eukaryota</taxon>
        <taxon>Metazoa</taxon>
        <taxon>Ecdysozoa</taxon>
        <taxon>Arthropoda</taxon>
        <taxon>Hexapoda</taxon>
        <taxon>Insecta</taxon>
        <taxon>Pterygota</taxon>
        <taxon>Neoptera</taxon>
        <taxon>Endopterygota</taxon>
        <taxon>Diptera</taxon>
        <taxon>Nematocera</taxon>
        <taxon>Psychodoidea</taxon>
        <taxon>Psychodidae</taxon>
        <taxon>Lutzomyia</taxon>
        <taxon>Lutzomyia</taxon>
    </lineage>
</organism>
<dbReference type="EMBL" id="AJWK01002156">
    <property type="status" value="NOT_ANNOTATED_CDS"/>
    <property type="molecule type" value="Genomic_DNA"/>
</dbReference>
<dbReference type="Pfam" id="PF01565">
    <property type="entry name" value="FAD_binding_4"/>
    <property type="match status" value="1"/>
</dbReference>